<proteinExistence type="predicted"/>
<keyword evidence="3" id="KW-1185">Reference proteome</keyword>
<feature type="signal peptide" evidence="1">
    <location>
        <begin position="1"/>
        <end position="19"/>
    </location>
</feature>
<keyword evidence="1" id="KW-0732">Signal</keyword>
<reference evidence="2 3" key="1">
    <citation type="submission" date="2017-05" db="EMBL/GenBank/DDBJ databases">
        <authorList>
            <person name="Varghese N."/>
            <person name="Submissions S."/>
        </authorList>
    </citation>
    <scope>NUCLEOTIDE SEQUENCE [LARGE SCALE GENOMIC DNA]</scope>
    <source>
        <strain evidence="2 3">DSM 18015</strain>
    </source>
</reference>
<sequence length="507" mass="53635">MKKKLVVLGFLLILTNIRAQVGINTETPKTTLDVNAKRDTGGNITDNTQTYGLQAPRFTRAELTANTATYGADQKGALVYITDVTGGTAAGQRANIIDTGYYYFDGTIWMKIGSGGTEPWNIQNTTTPATANTQNVYQNGKVAIGFTNADAVSSKQLEVKGDLKATYGSGSFYSGINTNATELGQANILYISDNANLNAATKTSAALLMQDIANLQASNSDGQGSIAAFSNSGGGTVGFVANKSATDVTSSIWGYSNNSLSYVQLSHQKTGKEATNVTLEKQKGVSFDFKKTADGSQEGNYTFPRNNGVAGQVLTTDGNNPSAQLSWTTPALTAIPGTWGTVIKDFTSYGTGTPKNISLYTGHSITLPPGKWLVLFGDMASLGDNTAAGIGYLNINTTDAQLWCTGYLTDGTATSTVTADYISAYGGQRGSGGSIGRGMNRTFVSGAVAINNTTGGYKIYYLWANQELETHNSTVTQINLNGGTTAGYWKAVFGLNWERYFYAVPVQ</sequence>
<dbReference type="RefSeq" id="WP_283416070.1">
    <property type="nucleotide sequence ID" value="NZ_FXUO01000003.1"/>
</dbReference>
<organism evidence="2 3">
    <name type="scientific">Epilithonimonas pallida</name>
    <dbReference type="NCBI Taxonomy" id="373671"/>
    <lineage>
        <taxon>Bacteria</taxon>
        <taxon>Pseudomonadati</taxon>
        <taxon>Bacteroidota</taxon>
        <taxon>Flavobacteriia</taxon>
        <taxon>Flavobacteriales</taxon>
        <taxon>Weeksellaceae</taxon>
        <taxon>Chryseobacterium group</taxon>
        <taxon>Epilithonimonas</taxon>
    </lineage>
</organism>
<name>A0ABY1R0K5_9FLAO</name>
<evidence type="ECO:0000256" key="1">
    <source>
        <dbReference type="SAM" id="SignalP"/>
    </source>
</evidence>
<evidence type="ECO:0000313" key="2">
    <source>
        <dbReference type="EMBL" id="SMP91280.1"/>
    </source>
</evidence>
<protein>
    <submittedName>
        <fullName evidence="2">Uncharacterized protein</fullName>
    </submittedName>
</protein>
<dbReference type="Proteomes" id="UP001158050">
    <property type="component" value="Unassembled WGS sequence"/>
</dbReference>
<accession>A0ABY1R0K5</accession>
<gene>
    <name evidence="2" type="ORF">SAMN05421679_1033</name>
</gene>
<evidence type="ECO:0000313" key="3">
    <source>
        <dbReference type="Proteomes" id="UP001158050"/>
    </source>
</evidence>
<comment type="caution">
    <text evidence="2">The sequence shown here is derived from an EMBL/GenBank/DDBJ whole genome shotgun (WGS) entry which is preliminary data.</text>
</comment>
<feature type="chain" id="PRO_5047389317" evidence="1">
    <location>
        <begin position="20"/>
        <end position="507"/>
    </location>
</feature>
<dbReference type="EMBL" id="FXUO01000003">
    <property type="protein sequence ID" value="SMP91280.1"/>
    <property type="molecule type" value="Genomic_DNA"/>
</dbReference>